<dbReference type="GO" id="GO:0004106">
    <property type="term" value="F:chorismate mutase activity"/>
    <property type="evidence" value="ECO:0007669"/>
    <property type="project" value="UniProtKB-UniRule"/>
</dbReference>
<comment type="caution">
    <text evidence="4">The sequence shown here is derived from an EMBL/GenBank/DDBJ whole genome shotgun (WGS) entry which is preliminary data.</text>
</comment>
<dbReference type="GO" id="GO:0046417">
    <property type="term" value="P:chorismate metabolic process"/>
    <property type="evidence" value="ECO:0007669"/>
    <property type="project" value="TreeGrafter"/>
</dbReference>
<dbReference type="Gene3D" id="3.30.1330.40">
    <property type="entry name" value="RutC-like"/>
    <property type="match status" value="1"/>
</dbReference>
<dbReference type="Pfam" id="PF07736">
    <property type="entry name" value="CM_1"/>
    <property type="match status" value="1"/>
</dbReference>
<dbReference type="EC" id="5.4.99.5" evidence="1 3"/>
<accession>A0A964FGW1</accession>
<dbReference type="RefSeq" id="WP_229639930.1">
    <property type="nucleotide sequence ID" value="NZ_JADWDC010000014.1"/>
</dbReference>
<keyword evidence="5" id="KW-1185">Reference proteome</keyword>
<protein>
    <recommendedName>
        <fullName evidence="1 3">chorismate mutase</fullName>
        <ecNumber evidence="1 3">5.4.99.5</ecNumber>
    </recommendedName>
</protein>
<sequence>MEWKVRGIRGATTASNNTPGAITDAVNELLEEIETHNQFQPDDIVCVFFTTTADLDAIFPAAVARKRPGWNYVPLIDLQQMHVRGSLQRCIRLLIQINTYSSQSQIVHRYLRDAQALRPDLDTSFTLNN</sequence>
<name>A0A964FGW1_9CYAN</name>
<comment type="catalytic activity">
    <reaction evidence="3">
        <text>chorismate = prephenate</text>
        <dbReference type="Rhea" id="RHEA:13897"/>
        <dbReference type="ChEBI" id="CHEBI:29748"/>
        <dbReference type="ChEBI" id="CHEBI:29934"/>
        <dbReference type="EC" id="5.4.99.5"/>
    </reaction>
</comment>
<keyword evidence="3 4" id="KW-0413">Isomerase</keyword>
<dbReference type="PROSITE" id="PS51167">
    <property type="entry name" value="CHORISMATE_MUT_1"/>
    <property type="match status" value="1"/>
</dbReference>
<keyword evidence="2 3" id="KW-0028">Amino-acid biosynthesis</keyword>
<dbReference type="PANTHER" id="PTHR21164:SF0">
    <property type="entry name" value="CHORISMATE MUTASE AROH"/>
    <property type="match status" value="1"/>
</dbReference>
<feature type="binding site" evidence="2">
    <location>
        <position position="9"/>
    </location>
    <ligand>
        <name>prephenate</name>
        <dbReference type="ChEBI" id="CHEBI:29934"/>
    </ligand>
</feature>
<evidence type="ECO:0000256" key="1">
    <source>
        <dbReference type="NCBIfam" id="TIGR01796"/>
    </source>
</evidence>
<dbReference type="Proteomes" id="UP000729733">
    <property type="component" value="Unassembled WGS sequence"/>
</dbReference>
<feature type="binding site" evidence="2">
    <location>
        <position position="92"/>
    </location>
    <ligand>
        <name>prephenate</name>
        <dbReference type="ChEBI" id="CHEBI:29934"/>
    </ligand>
</feature>
<evidence type="ECO:0000313" key="4">
    <source>
        <dbReference type="EMBL" id="MCC0176893.1"/>
    </source>
</evidence>
<dbReference type="InterPro" id="IPR008243">
    <property type="entry name" value="Chorismate_mutase_AroH"/>
</dbReference>
<dbReference type="PANTHER" id="PTHR21164">
    <property type="entry name" value="CHORISMATE MUTASE"/>
    <property type="match status" value="1"/>
</dbReference>
<dbReference type="SUPFAM" id="SSF55298">
    <property type="entry name" value="YjgF-like"/>
    <property type="match status" value="1"/>
</dbReference>
<dbReference type="GO" id="GO:0009073">
    <property type="term" value="P:aromatic amino acid family biosynthetic process"/>
    <property type="evidence" value="ECO:0007669"/>
    <property type="project" value="UniProtKB-UniRule"/>
</dbReference>
<reference evidence="4" key="1">
    <citation type="journal article" date="2021" name="Antonie Van Leeuwenhoek">
        <title>Draft genome and description of Waterburya agarophytonicola gen. nov. sp. nov. (Pleurocapsales, Cyanobacteria): a seaweed symbiont.</title>
        <authorList>
            <person name="Bonthond G."/>
            <person name="Shalygin S."/>
            <person name="Bayer T."/>
            <person name="Weinberger F."/>
        </authorList>
    </citation>
    <scope>NUCLEOTIDE SEQUENCE</scope>
    <source>
        <strain evidence="4">KI4</strain>
    </source>
</reference>
<organism evidence="4 5">
    <name type="scientific">Waterburya agarophytonicola KI4</name>
    <dbReference type="NCBI Taxonomy" id="2874699"/>
    <lineage>
        <taxon>Bacteria</taxon>
        <taxon>Bacillati</taxon>
        <taxon>Cyanobacteriota</taxon>
        <taxon>Cyanophyceae</taxon>
        <taxon>Pleurocapsales</taxon>
        <taxon>Hyellaceae</taxon>
        <taxon>Waterburya</taxon>
        <taxon>Waterburya agarophytonicola</taxon>
    </lineage>
</organism>
<evidence type="ECO:0000313" key="5">
    <source>
        <dbReference type="Proteomes" id="UP000729733"/>
    </source>
</evidence>
<dbReference type="NCBIfam" id="TIGR01796">
    <property type="entry name" value="CM_mono_aroH"/>
    <property type="match status" value="1"/>
</dbReference>
<dbReference type="CDD" id="cd02185">
    <property type="entry name" value="AroH"/>
    <property type="match status" value="1"/>
</dbReference>
<dbReference type="AlphaFoldDB" id="A0A964FGW1"/>
<dbReference type="PIRSF" id="PIRSF005965">
    <property type="entry name" value="Chor_mut_AroH"/>
    <property type="match status" value="1"/>
</dbReference>
<evidence type="ECO:0000256" key="3">
    <source>
        <dbReference type="PROSITE-ProRule" id="PRU00514"/>
    </source>
</evidence>
<feature type="binding site" evidence="2">
    <location>
        <position position="110"/>
    </location>
    <ligand>
        <name>prephenate</name>
        <dbReference type="ChEBI" id="CHEBI:29934"/>
    </ligand>
</feature>
<gene>
    <name evidence="4" type="primary">aroH</name>
    <name evidence="4" type="ORF">I4641_07865</name>
</gene>
<keyword evidence="2 3" id="KW-0057">Aromatic amino acid biosynthesis</keyword>
<dbReference type="InterPro" id="IPR035959">
    <property type="entry name" value="RutC-like_sf"/>
</dbReference>
<dbReference type="GO" id="GO:0008652">
    <property type="term" value="P:amino acid biosynthetic process"/>
    <property type="evidence" value="ECO:0007669"/>
    <property type="project" value="UniProtKB-UniRule"/>
</dbReference>
<proteinExistence type="predicted"/>
<evidence type="ECO:0000256" key="2">
    <source>
        <dbReference type="PIRSR" id="PIRSR005965-1"/>
    </source>
</evidence>
<dbReference type="EMBL" id="JADWDC010000014">
    <property type="protein sequence ID" value="MCC0176893.1"/>
    <property type="molecule type" value="Genomic_DNA"/>
</dbReference>